<evidence type="ECO:0000256" key="7">
    <source>
        <dbReference type="RuleBase" id="RU369079"/>
    </source>
</evidence>
<dbReference type="NCBIfam" id="TIGR00786">
    <property type="entry name" value="dctM"/>
    <property type="match status" value="1"/>
</dbReference>
<evidence type="ECO:0000256" key="2">
    <source>
        <dbReference type="ARBA" id="ARBA00022475"/>
    </source>
</evidence>
<dbReference type="InterPro" id="IPR010656">
    <property type="entry name" value="DctM"/>
</dbReference>
<feature type="transmembrane region" description="Helical" evidence="7">
    <location>
        <begin position="100"/>
        <end position="129"/>
    </location>
</feature>
<dbReference type="RefSeq" id="WP_379728054.1">
    <property type="nucleotide sequence ID" value="NZ_JBHRYJ010000003.1"/>
</dbReference>
<feature type="transmembrane region" description="Helical" evidence="7">
    <location>
        <begin position="141"/>
        <end position="165"/>
    </location>
</feature>
<dbReference type="InterPro" id="IPR004681">
    <property type="entry name" value="TRAP_DctM"/>
</dbReference>
<feature type="transmembrane region" description="Helical" evidence="7">
    <location>
        <begin position="411"/>
        <end position="431"/>
    </location>
</feature>
<organism evidence="9 10">
    <name type="scientific">Ferrovibrio xuzhouensis</name>
    <dbReference type="NCBI Taxonomy" id="1576914"/>
    <lineage>
        <taxon>Bacteria</taxon>
        <taxon>Pseudomonadati</taxon>
        <taxon>Pseudomonadota</taxon>
        <taxon>Alphaproteobacteria</taxon>
        <taxon>Rhodospirillales</taxon>
        <taxon>Rhodospirillaceae</taxon>
        <taxon>Ferrovibrio</taxon>
    </lineage>
</organism>
<evidence type="ECO:0000259" key="8">
    <source>
        <dbReference type="Pfam" id="PF06808"/>
    </source>
</evidence>
<dbReference type="PIRSF" id="PIRSF006066">
    <property type="entry name" value="HI0050"/>
    <property type="match status" value="1"/>
</dbReference>
<reference evidence="10" key="1">
    <citation type="journal article" date="2019" name="Int. J. Syst. Evol. Microbiol.">
        <title>The Global Catalogue of Microorganisms (GCM) 10K type strain sequencing project: providing services to taxonomists for standard genome sequencing and annotation.</title>
        <authorList>
            <consortium name="The Broad Institute Genomics Platform"/>
            <consortium name="The Broad Institute Genome Sequencing Center for Infectious Disease"/>
            <person name="Wu L."/>
            <person name="Ma J."/>
        </authorList>
    </citation>
    <scope>NUCLEOTIDE SEQUENCE [LARGE SCALE GENOMIC DNA]</scope>
    <source>
        <strain evidence="10">KCTC 42182</strain>
    </source>
</reference>
<evidence type="ECO:0000313" key="10">
    <source>
        <dbReference type="Proteomes" id="UP001595711"/>
    </source>
</evidence>
<keyword evidence="3 7" id="KW-0997">Cell inner membrane</keyword>
<feature type="transmembrane region" description="Helical" evidence="7">
    <location>
        <begin position="31"/>
        <end position="50"/>
    </location>
</feature>
<comment type="subcellular location">
    <subcellularLocation>
        <location evidence="1 7">Cell inner membrane</location>
        <topology evidence="1 7">Multi-pass membrane protein</topology>
    </subcellularLocation>
</comment>
<keyword evidence="5 7" id="KW-1133">Transmembrane helix</keyword>
<evidence type="ECO:0000256" key="4">
    <source>
        <dbReference type="ARBA" id="ARBA00022692"/>
    </source>
</evidence>
<keyword evidence="6 7" id="KW-0472">Membrane</keyword>
<proteinExistence type="inferred from homology"/>
<feature type="domain" description="TRAP C4-dicarboxylate transport system permease DctM subunit" evidence="8">
    <location>
        <begin position="12"/>
        <end position="423"/>
    </location>
</feature>
<dbReference type="PANTHER" id="PTHR33362:SF5">
    <property type="entry name" value="C4-DICARBOXYLATE TRAP TRANSPORTER LARGE PERMEASE PROTEIN DCTM"/>
    <property type="match status" value="1"/>
</dbReference>
<feature type="transmembrane region" description="Helical" evidence="7">
    <location>
        <begin position="57"/>
        <end position="80"/>
    </location>
</feature>
<feature type="transmembrane region" description="Helical" evidence="7">
    <location>
        <begin position="248"/>
        <end position="267"/>
    </location>
</feature>
<evidence type="ECO:0000256" key="3">
    <source>
        <dbReference type="ARBA" id="ARBA00022519"/>
    </source>
</evidence>
<dbReference type="PANTHER" id="PTHR33362">
    <property type="entry name" value="SIALIC ACID TRAP TRANSPORTER PERMEASE PROTEIN SIAT-RELATED"/>
    <property type="match status" value="1"/>
</dbReference>
<dbReference type="Proteomes" id="UP001595711">
    <property type="component" value="Unassembled WGS sequence"/>
</dbReference>
<feature type="transmembrane region" description="Helical" evidence="7">
    <location>
        <begin position="319"/>
        <end position="345"/>
    </location>
</feature>
<keyword evidence="10" id="KW-1185">Reference proteome</keyword>
<dbReference type="Pfam" id="PF06808">
    <property type="entry name" value="DctM"/>
    <property type="match status" value="1"/>
</dbReference>
<keyword evidence="2" id="KW-1003">Cell membrane</keyword>
<protein>
    <recommendedName>
        <fullName evidence="7">TRAP transporter large permease protein</fullName>
    </recommendedName>
</protein>
<evidence type="ECO:0000256" key="6">
    <source>
        <dbReference type="ARBA" id="ARBA00023136"/>
    </source>
</evidence>
<keyword evidence="4 7" id="KW-0812">Transmembrane</keyword>
<dbReference type="EMBL" id="JBHRYJ010000003">
    <property type="protein sequence ID" value="MFC3676837.1"/>
    <property type="molecule type" value="Genomic_DNA"/>
</dbReference>
<comment type="function">
    <text evidence="7">Part of the tripartite ATP-independent periplasmic (TRAP) transport system.</text>
</comment>
<sequence length="432" mass="45674">MDPAFVGLIGFAAVLLLMVLRVPVAVSMGIVGAAGFLYLQGWAGLAYVMGTSPFESVFPYSLSVVPLFVMMGVFASYAGLSRQLYDVAYAFLGHYRGGLALATVGACAGFGAICGSALATAATMCRVALPEMRRHGYADSLATASIAAGGTLGILIPPSIILLIYALLTEQSLGKLFIAALVPGLLGTVLYMLAITVTTRLNPALGPAGERMAWPQRMRTLRTVWPVGLLFALVIGGMYSGIFSPNEAASVGAVGALVFAIAGRTMGRDRFKASLVETASTSGMIFLIIIGAGLFNFFLEGTNVPQFLIQQVQRLDLGPTMFLVILTVFYLILGCLMDDLAMILLTLPVVFPITQALGIDAIWFGIYIVTIVEIGLITPPVGMNLFVIQGVGQVKLQTVIRGIVPFVVADAVRIILLIAVPQIVLFLPALMK</sequence>
<evidence type="ECO:0000313" key="9">
    <source>
        <dbReference type="EMBL" id="MFC3676837.1"/>
    </source>
</evidence>
<comment type="similarity">
    <text evidence="7">Belongs to the TRAP transporter large permease family.</text>
</comment>
<feature type="transmembrane region" description="Helical" evidence="7">
    <location>
        <begin position="223"/>
        <end position="242"/>
    </location>
</feature>
<feature type="transmembrane region" description="Helical" evidence="7">
    <location>
        <begin position="357"/>
        <end position="377"/>
    </location>
</feature>
<keyword evidence="7" id="KW-0813">Transport</keyword>
<name>A0ABV7VIU4_9PROT</name>
<feature type="transmembrane region" description="Helical" evidence="7">
    <location>
        <begin position="279"/>
        <end position="299"/>
    </location>
</feature>
<accession>A0ABV7VIU4</accession>
<feature type="transmembrane region" description="Helical" evidence="7">
    <location>
        <begin position="177"/>
        <end position="202"/>
    </location>
</feature>
<comment type="subunit">
    <text evidence="7">The complex comprises the extracytoplasmic solute receptor protein and the two transmembrane proteins.</text>
</comment>
<evidence type="ECO:0000256" key="5">
    <source>
        <dbReference type="ARBA" id="ARBA00022989"/>
    </source>
</evidence>
<comment type="caution">
    <text evidence="9">The sequence shown here is derived from an EMBL/GenBank/DDBJ whole genome shotgun (WGS) entry which is preliminary data.</text>
</comment>
<gene>
    <name evidence="9" type="ORF">ACFOOQ_14865</name>
</gene>
<evidence type="ECO:0000256" key="1">
    <source>
        <dbReference type="ARBA" id="ARBA00004429"/>
    </source>
</evidence>